<name>A0ABT8RDT9_9BACT</name>
<reference evidence="1" key="1">
    <citation type="submission" date="2023-07" db="EMBL/GenBank/DDBJ databases">
        <title>The genome sequence of Rhodocytophaga aerolata KACC 12507.</title>
        <authorList>
            <person name="Zhang X."/>
        </authorList>
    </citation>
    <scope>NUCLEOTIDE SEQUENCE</scope>
    <source>
        <strain evidence="1">KACC 12507</strain>
    </source>
</reference>
<gene>
    <name evidence="1" type="ORF">Q0590_21670</name>
</gene>
<proteinExistence type="predicted"/>
<evidence type="ECO:0000313" key="2">
    <source>
        <dbReference type="Proteomes" id="UP001168528"/>
    </source>
</evidence>
<sequence length="296" mass="32138">MKVYIRRKYFLSDVPSASGVEVIDKSIYIIGDDSSWLYVLNEQAQLLNKIALFNSPATLKGRIAKQNKPDFEALTCIEVDGKKRLLAVGSGSKSPERDNGYLLDLSTNTVLHLPLTGMYNQLRELPEVVSTGKLNIEGIAANPEHIVFIQRGNITGKNVLISYPAEGLYEYLLQKSAYLPAPVIQSFALPRLTGVQAGFSGITFIPGTSTLFFTASVENTLNEIDDGEIAGSYIGLIDLSNHTLKSSLVEYEGATYLGKIESIAVLGQVNSGQIDVVAVTDSDQGGSELLFLQIDL</sequence>
<dbReference type="SUPFAM" id="SSF101898">
    <property type="entry name" value="NHL repeat"/>
    <property type="match status" value="1"/>
</dbReference>
<comment type="caution">
    <text evidence="1">The sequence shown here is derived from an EMBL/GenBank/DDBJ whole genome shotgun (WGS) entry which is preliminary data.</text>
</comment>
<protein>
    <recommendedName>
        <fullName evidence="3">Lipoprotein</fullName>
    </recommendedName>
</protein>
<evidence type="ECO:0008006" key="3">
    <source>
        <dbReference type="Google" id="ProtNLM"/>
    </source>
</evidence>
<dbReference type="RefSeq" id="WP_302039701.1">
    <property type="nucleotide sequence ID" value="NZ_JAUKPO010000014.1"/>
</dbReference>
<dbReference type="EMBL" id="JAUKPO010000014">
    <property type="protein sequence ID" value="MDO1448902.1"/>
    <property type="molecule type" value="Genomic_DNA"/>
</dbReference>
<evidence type="ECO:0000313" key="1">
    <source>
        <dbReference type="EMBL" id="MDO1448902.1"/>
    </source>
</evidence>
<keyword evidence="2" id="KW-1185">Reference proteome</keyword>
<organism evidence="1 2">
    <name type="scientific">Rhodocytophaga aerolata</name>
    <dbReference type="NCBI Taxonomy" id="455078"/>
    <lineage>
        <taxon>Bacteria</taxon>
        <taxon>Pseudomonadati</taxon>
        <taxon>Bacteroidota</taxon>
        <taxon>Cytophagia</taxon>
        <taxon>Cytophagales</taxon>
        <taxon>Rhodocytophagaceae</taxon>
        <taxon>Rhodocytophaga</taxon>
    </lineage>
</organism>
<dbReference type="InterPro" id="IPR053851">
    <property type="entry name" value="DUF6929"/>
</dbReference>
<dbReference type="Proteomes" id="UP001168528">
    <property type="component" value="Unassembled WGS sequence"/>
</dbReference>
<accession>A0ABT8RDT9</accession>
<dbReference type="Pfam" id="PF22000">
    <property type="entry name" value="DUF6929"/>
    <property type="match status" value="1"/>
</dbReference>